<dbReference type="Pfam" id="PF02311">
    <property type="entry name" value="AraC_binding"/>
    <property type="match status" value="1"/>
</dbReference>
<evidence type="ECO:0000256" key="2">
    <source>
        <dbReference type="ARBA" id="ARBA00023125"/>
    </source>
</evidence>
<dbReference type="InterPro" id="IPR003313">
    <property type="entry name" value="AraC-bd"/>
</dbReference>
<evidence type="ECO:0000256" key="3">
    <source>
        <dbReference type="ARBA" id="ARBA00023159"/>
    </source>
</evidence>
<dbReference type="RefSeq" id="WP_255894379.1">
    <property type="nucleotide sequence ID" value="NZ_JAMZEG020000001.1"/>
</dbReference>
<dbReference type="Proteomes" id="UP001139522">
    <property type="component" value="Unassembled WGS sequence"/>
</dbReference>
<dbReference type="Pfam" id="PF12833">
    <property type="entry name" value="HTH_18"/>
    <property type="match status" value="1"/>
</dbReference>
<evidence type="ECO:0000313" key="7">
    <source>
        <dbReference type="Proteomes" id="UP001139522"/>
    </source>
</evidence>
<dbReference type="InterPro" id="IPR020449">
    <property type="entry name" value="Tscrpt_reg_AraC-type_HTH"/>
</dbReference>
<dbReference type="PANTHER" id="PTHR43280">
    <property type="entry name" value="ARAC-FAMILY TRANSCRIPTIONAL REGULATOR"/>
    <property type="match status" value="1"/>
</dbReference>
<reference evidence="6" key="1">
    <citation type="submission" date="2023-01" db="EMBL/GenBank/DDBJ databases">
        <title>Psychroserpens sp. MSW6 and Marinomonas sp. RSW2, isolated from seawater.</title>
        <authorList>
            <person name="Kristyanto S."/>
            <person name="Jung J."/>
            <person name="Kim J.M."/>
            <person name="Jeon C.O."/>
        </authorList>
    </citation>
    <scope>NUCLEOTIDE SEQUENCE</scope>
    <source>
        <strain evidence="6">RSW2</strain>
    </source>
</reference>
<name>A0ABT5WBJ0_9GAMM</name>
<dbReference type="SUPFAM" id="SSF51215">
    <property type="entry name" value="Regulatory protein AraC"/>
    <property type="match status" value="1"/>
</dbReference>
<dbReference type="InterPro" id="IPR018062">
    <property type="entry name" value="HTH_AraC-typ_CS"/>
</dbReference>
<comment type="caution">
    <text evidence="6">The sequence shown here is derived from an EMBL/GenBank/DDBJ whole genome shotgun (WGS) entry which is preliminary data.</text>
</comment>
<organism evidence="6 7">
    <name type="scientific">Marinomonas maritima</name>
    <dbReference type="NCBI Taxonomy" id="2940935"/>
    <lineage>
        <taxon>Bacteria</taxon>
        <taxon>Pseudomonadati</taxon>
        <taxon>Pseudomonadota</taxon>
        <taxon>Gammaproteobacteria</taxon>
        <taxon>Oceanospirillales</taxon>
        <taxon>Oceanospirillaceae</taxon>
        <taxon>Marinomonas</taxon>
    </lineage>
</organism>
<dbReference type="PROSITE" id="PS00041">
    <property type="entry name" value="HTH_ARAC_FAMILY_1"/>
    <property type="match status" value="1"/>
</dbReference>
<evidence type="ECO:0000313" key="6">
    <source>
        <dbReference type="EMBL" id="MDE8602178.1"/>
    </source>
</evidence>
<dbReference type="SUPFAM" id="SSF46689">
    <property type="entry name" value="Homeodomain-like"/>
    <property type="match status" value="2"/>
</dbReference>
<dbReference type="EMBL" id="JAMZEG020000001">
    <property type="protein sequence ID" value="MDE8602178.1"/>
    <property type="molecule type" value="Genomic_DNA"/>
</dbReference>
<evidence type="ECO:0000259" key="5">
    <source>
        <dbReference type="PROSITE" id="PS01124"/>
    </source>
</evidence>
<keyword evidence="2" id="KW-0238">DNA-binding</keyword>
<feature type="domain" description="HTH araC/xylS-type" evidence="5">
    <location>
        <begin position="192"/>
        <end position="290"/>
    </location>
</feature>
<keyword evidence="4" id="KW-0804">Transcription</keyword>
<dbReference type="SMART" id="SM00342">
    <property type="entry name" value="HTH_ARAC"/>
    <property type="match status" value="1"/>
</dbReference>
<keyword evidence="3" id="KW-0010">Activator</keyword>
<accession>A0ABT5WBJ0</accession>
<protein>
    <submittedName>
        <fullName evidence="6">AraC family ligand binding domain-containing protein</fullName>
    </submittedName>
</protein>
<dbReference type="PROSITE" id="PS01124">
    <property type="entry name" value="HTH_ARAC_FAMILY_2"/>
    <property type="match status" value="1"/>
</dbReference>
<dbReference type="PRINTS" id="PR00032">
    <property type="entry name" value="HTHARAC"/>
</dbReference>
<dbReference type="CDD" id="cd06986">
    <property type="entry name" value="cupin_MmsR-like_N"/>
    <property type="match status" value="1"/>
</dbReference>
<gene>
    <name evidence="6" type="ORF">M3I01_004450</name>
</gene>
<dbReference type="InterPro" id="IPR037923">
    <property type="entry name" value="HTH-like"/>
</dbReference>
<evidence type="ECO:0000256" key="1">
    <source>
        <dbReference type="ARBA" id="ARBA00023015"/>
    </source>
</evidence>
<dbReference type="InterPro" id="IPR014710">
    <property type="entry name" value="RmlC-like_jellyroll"/>
</dbReference>
<dbReference type="PANTHER" id="PTHR43280:SF30">
    <property type="entry name" value="MMSAB OPERON REGULATORY PROTEIN"/>
    <property type="match status" value="1"/>
</dbReference>
<dbReference type="InterPro" id="IPR009057">
    <property type="entry name" value="Homeodomain-like_sf"/>
</dbReference>
<dbReference type="InterPro" id="IPR018060">
    <property type="entry name" value="HTH_AraC"/>
</dbReference>
<sequence>MSRPSSWPIPSGSIRFVLPRPIVSELSQHNLSKDIYPLAMGYYKNAAGHRMSRNQHDDYLLIYCVSGEGFLRIDQQDYRVSAGDLLVLPKNGIHSYRADESNPWSIYWLHCDGTLAADYFQSVEAMPAQPALSLGLHPRLVADFEALLDMRQSSQLLVAYLHSSSLLRQIMTHIALLKTQMQHHYDKSLNMSAIQSLMLTHLHEKLDIETLAATANLSKYHFIKRYKALTGRTPINDFIHMKIERACHLLDISDQSMAEIGWAIGYEDAYYFSRVFNKVMGISPSRYRSIRIGKATYKE</sequence>
<evidence type="ECO:0000256" key="4">
    <source>
        <dbReference type="ARBA" id="ARBA00023163"/>
    </source>
</evidence>
<proteinExistence type="predicted"/>
<dbReference type="Gene3D" id="2.60.120.10">
    <property type="entry name" value="Jelly Rolls"/>
    <property type="match status" value="1"/>
</dbReference>
<keyword evidence="7" id="KW-1185">Reference proteome</keyword>
<dbReference type="Gene3D" id="1.10.10.60">
    <property type="entry name" value="Homeodomain-like"/>
    <property type="match status" value="2"/>
</dbReference>
<keyword evidence="1" id="KW-0805">Transcription regulation</keyword>